<dbReference type="AlphaFoldDB" id="A0A5J5EGE6"/>
<protein>
    <submittedName>
        <fullName evidence="1">Uncharacterized protein</fullName>
    </submittedName>
</protein>
<evidence type="ECO:0000313" key="1">
    <source>
        <dbReference type="EMBL" id="KAA8894133.1"/>
    </source>
</evidence>
<accession>A0A5J5EGE6</accession>
<proteinExistence type="predicted"/>
<name>A0A5J5EGE6_9PEZI</name>
<dbReference type="EMBL" id="VXIS01000362">
    <property type="protein sequence ID" value="KAA8894133.1"/>
    <property type="molecule type" value="Genomic_DNA"/>
</dbReference>
<organism evidence="1 2">
    <name type="scientific">Sphaerosporella brunnea</name>
    <dbReference type="NCBI Taxonomy" id="1250544"/>
    <lineage>
        <taxon>Eukaryota</taxon>
        <taxon>Fungi</taxon>
        <taxon>Dikarya</taxon>
        <taxon>Ascomycota</taxon>
        <taxon>Pezizomycotina</taxon>
        <taxon>Pezizomycetes</taxon>
        <taxon>Pezizales</taxon>
        <taxon>Pyronemataceae</taxon>
        <taxon>Sphaerosporella</taxon>
    </lineage>
</organism>
<evidence type="ECO:0000313" key="2">
    <source>
        <dbReference type="Proteomes" id="UP000326924"/>
    </source>
</evidence>
<dbReference type="InParanoid" id="A0A5J5EGE6"/>
<dbReference type="Proteomes" id="UP000326924">
    <property type="component" value="Unassembled WGS sequence"/>
</dbReference>
<gene>
    <name evidence="1" type="ORF">FN846DRAFT_442860</name>
</gene>
<comment type="caution">
    <text evidence="1">The sequence shown here is derived from an EMBL/GenBank/DDBJ whole genome shotgun (WGS) entry which is preliminary data.</text>
</comment>
<sequence length="237" mass="25969">MTTPSACLPANLRDELRVLDVRCSSRKSSQRAVGKCNRPITAPPQFFSVMPFLDVRQADLAVINLERPGCASTATCVLAMGLYCRNGLPAIVLPPDSRLPCRWLPSMVVFEVQMACSAGGHELGAKVTIGRLSFQQHSCQWTYMMHGGGGVPLPCYSYIREAFRELTALALKKKKKNEKKESRSPMLVYTTLRIDISPPLHATRAANGSPRERTALSIARLHSCLCGGELTCAYSGR</sequence>
<keyword evidence="2" id="KW-1185">Reference proteome</keyword>
<reference evidence="1 2" key="1">
    <citation type="submission" date="2019-09" db="EMBL/GenBank/DDBJ databases">
        <title>Draft genome of the ectomycorrhizal ascomycete Sphaerosporella brunnea.</title>
        <authorList>
            <consortium name="DOE Joint Genome Institute"/>
            <person name="Benucci G.M."/>
            <person name="Marozzi G."/>
            <person name="Antonielli L."/>
            <person name="Sanchez S."/>
            <person name="Marco P."/>
            <person name="Wang X."/>
            <person name="Falini L.B."/>
            <person name="Barry K."/>
            <person name="Haridas S."/>
            <person name="Lipzen A."/>
            <person name="Labutti K."/>
            <person name="Grigoriev I.V."/>
            <person name="Murat C."/>
            <person name="Martin F."/>
            <person name="Albertini E."/>
            <person name="Donnini D."/>
            <person name="Bonito G."/>
        </authorList>
    </citation>
    <scope>NUCLEOTIDE SEQUENCE [LARGE SCALE GENOMIC DNA]</scope>
    <source>
        <strain evidence="1 2">Sb_GMNB300</strain>
    </source>
</reference>